<evidence type="ECO:0000313" key="1">
    <source>
        <dbReference type="EMBL" id="KAG9190855.1"/>
    </source>
</evidence>
<dbReference type="EMBL" id="JAANER010000004">
    <property type="protein sequence ID" value="KAG9190855.1"/>
    <property type="molecule type" value="Genomic_DNA"/>
</dbReference>
<sequence length="116" mass="12662">MAREPSESERESCAEFGRLVEEEKQATADHQLALTLSGLTTNDPNFLLGSTYARNLSNDRSLGADAQWARAKELYAEIHAYEVAPGAPADLSVSSEADKEAYYNTEPITQANLTLP</sequence>
<gene>
    <name evidence="1" type="ORF">G6011_08943</name>
</gene>
<protein>
    <submittedName>
        <fullName evidence="1">Uncharacterized protein</fullName>
    </submittedName>
</protein>
<dbReference type="AlphaFoldDB" id="A0AAD4NQG3"/>
<keyword evidence="2" id="KW-1185">Reference proteome</keyword>
<organism evidence="1 2">
    <name type="scientific">Alternaria panax</name>
    <dbReference type="NCBI Taxonomy" id="48097"/>
    <lineage>
        <taxon>Eukaryota</taxon>
        <taxon>Fungi</taxon>
        <taxon>Dikarya</taxon>
        <taxon>Ascomycota</taxon>
        <taxon>Pezizomycotina</taxon>
        <taxon>Dothideomycetes</taxon>
        <taxon>Pleosporomycetidae</taxon>
        <taxon>Pleosporales</taxon>
        <taxon>Pleosporineae</taxon>
        <taxon>Pleosporaceae</taxon>
        <taxon>Alternaria</taxon>
        <taxon>Alternaria sect. Panax</taxon>
    </lineage>
</organism>
<evidence type="ECO:0000313" key="2">
    <source>
        <dbReference type="Proteomes" id="UP001199106"/>
    </source>
</evidence>
<accession>A0AAD4NQG3</accession>
<reference evidence="1" key="1">
    <citation type="submission" date="2021-07" db="EMBL/GenBank/DDBJ databases">
        <title>Genome Resource of American Ginseng Black Spot Pathogen Alternaria panax.</title>
        <authorList>
            <person name="Qiu C."/>
            <person name="Wang W."/>
            <person name="Liu Z."/>
        </authorList>
    </citation>
    <scope>NUCLEOTIDE SEQUENCE</scope>
    <source>
        <strain evidence="1">BNCC115425</strain>
    </source>
</reference>
<name>A0AAD4NQG3_9PLEO</name>
<proteinExistence type="predicted"/>
<dbReference type="Proteomes" id="UP001199106">
    <property type="component" value="Unassembled WGS sequence"/>
</dbReference>
<comment type="caution">
    <text evidence="1">The sequence shown here is derived from an EMBL/GenBank/DDBJ whole genome shotgun (WGS) entry which is preliminary data.</text>
</comment>